<sequence length="453" mass="53544">MTANTSKELETNICFVEKLFDGSQVLSIPSYQRPYKWTEKNIHQLFSDISTHKDKSEYRLGTIVFHQNEGRKDIVDGQQRIITLLLIIKALAENEKFKDCEKLKKRAEVAKNFKFKSDISKKHIINNYLEIKRLISRPDFTQDHVNFLLDKCKVVTFTLTNISEAFQFFDSQNARGLDLQPHDLLKAYHLRAFGSNDEEQKKLAVQKWEKCSSKDLAKLFSNYLYPIRRWLNGYTAYSFKKENIDLFKGVNLAQDKRRYPYIRQLEIVYDFFESDQKQNENINFPFQLDQPVINGRYFFKMIGHYFDVEKKYKVETLKSNMINKLDNSATIILNTLKNYEGRGRTGDQYVRNLFECLMVYYIDKFGLADISRAIEKAFIWAYSLRLKRYAVSWDSINKYVLENNMFKRLKEAVEPADFLGYPLPIIKKVEATKMGDIESLFKDRKYLLKTDSN</sequence>
<dbReference type="PANTHER" id="PTHR35149">
    <property type="entry name" value="SLL5132 PROTEIN"/>
    <property type="match status" value="1"/>
</dbReference>
<dbReference type="RefSeq" id="WP_151051711.1">
    <property type="nucleotide sequence ID" value="NZ_CP031700.1"/>
</dbReference>
<dbReference type="InterPro" id="IPR057156">
    <property type="entry name" value="DUF7834"/>
</dbReference>
<dbReference type="Proteomes" id="UP000325713">
    <property type="component" value="Chromosome"/>
</dbReference>
<feature type="domain" description="GmrSD restriction endonucleases N-terminal" evidence="1">
    <location>
        <begin position="16"/>
        <end position="189"/>
    </location>
</feature>
<evidence type="ECO:0000259" key="2">
    <source>
        <dbReference type="Pfam" id="PF25202"/>
    </source>
</evidence>
<evidence type="ECO:0000313" key="3">
    <source>
        <dbReference type="EMBL" id="QEY26428.1"/>
    </source>
</evidence>
<gene>
    <name evidence="3" type="ORF">D0T92_07725</name>
</gene>
<dbReference type="InterPro" id="IPR004919">
    <property type="entry name" value="GmrSD_N"/>
</dbReference>
<dbReference type="KEGG" id="nzl:D0T92_07725"/>
<accession>A0A5J6PUJ9</accession>
<dbReference type="Pfam" id="PF03235">
    <property type="entry name" value="GmrSD_N"/>
    <property type="match status" value="1"/>
</dbReference>
<proteinExistence type="predicted"/>
<organism evidence="3 4">
    <name type="scientific">Neisseria zalophi</name>
    <dbReference type="NCBI Taxonomy" id="640030"/>
    <lineage>
        <taxon>Bacteria</taxon>
        <taxon>Pseudomonadati</taxon>
        <taxon>Pseudomonadota</taxon>
        <taxon>Betaproteobacteria</taxon>
        <taxon>Neisseriales</taxon>
        <taxon>Neisseriaceae</taxon>
        <taxon>Neisseria</taxon>
    </lineage>
</organism>
<evidence type="ECO:0000313" key="4">
    <source>
        <dbReference type="Proteomes" id="UP000325713"/>
    </source>
</evidence>
<dbReference type="PANTHER" id="PTHR35149:SF2">
    <property type="entry name" value="DUF262 DOMAIN-CONTAINING PROTEIN"/>
    <property type="match status" value="1"/>
</dbReference>
<keyword evidence="4" id="KW-1185">Reference proteome</keyword>
<feature type="domain" description="DUF7834" evidence="2">
    <location>
        <begin position="201"/>
        <end position="433"/>
    </location>
</feature>
<evidence type="ECO:0000259" key="1">
    <source>
        <dbReference type="Pfam" id="PF03235"/>
    </source>
</evidence>
<dbReference type="Pfam" id="PF25202">
    <property type="entry name" value="DUF7834"/>
    <property type="match status" value="1"/>
</dbReference>
<dbReference type="AlphaFoldDB" id="A0A5J6PUJ9"/>
<reference evidence="3 4" key="1">
    <citation type="submission" date="2018-08" db="EMBL/GenBank/DDBJ databases">
        <title>Neisseria zalophi ATCC BAA-2455 complete genome.</title>
        <authorList>
            <person name="Veseli I.A."/>
            <person name="Buttler R."/>
            <person name="Mascarenhas dos Santos A.C."/>
            <person name="Pombert J.-F."/>
        </authorList>
    </citation>
    <scope>NUCLEOTIDE SEQUENCE [LARGE SCALE GENOMIC DNA]</scope>
    <source>
        <strain evidence="3 4">ATCC BAA-2455</strain>
    </source>
</reference>
<protein>
    <submittedName>
        <fullName evidence="3">DUF262 domain-containing protein</fullName>
    </submittedName>
</protein>
<dbReference type="EMBL" id="CP031700">
    <property type="protein sequence ID" value="QEY26428.1"/>
    <property type="molecule type" value="Genomic_DNA"/>
</dbReference>
<name>A0A5J6PUJ9_9NEIS</name>
<dbReference type="OrthoDB" id="3654724at2"/>